<feature type="compositionally biased region" description="Basic and acidic residues" evidence="2">
    <location>
        <begin position="440"/>
        <end position="475"/>
    </location>
</feature>
<dbReference type="AlphaFoldDB" id="A0A2S5BJ55"/>
<organism evidence="3 4">
    <name type="scientific">Rhodotorula taiwanensis</name>
    <dbReference type="NCBI Taxonomy" id="741276"/>
    <lineage>
        <taxon>Eukaryota</taxon>
        <taxon>Fungi</taxon>
        <taxon>Dikarya</taxon>
        <taxon>Basidiomycota</taxon>
        <taxon>Pucciniomycotina</taxon>
        <taxon>Microbotryomycetes</taxon>
        <taxon>Sporidiobolales</taxon>
        <taxon>Sporidiobolaceae</taxon>
        <taxon>Rhodotorula</taxon>
    </lineage>
</organism>
<dbReference type="EMBL" id="PJQD01000001">
    <property type="protein sequence ID" value="POY76805.1"/>
    <property type="molecule type" value="Genomic_DNA"/>
</dbReference>
<gene>
    <name evidence="3" type="ORF">BMF94_0057</name>
</gene>
<feature type="compositionally biased region" description="Basic residues" evidence="2">
    <location>
        <begin position="568"/>
        <end position="586"/>
    </location>
</feature>
<proteinExistence type="predicted"/>
<dbReference type="OrthoDB" id="2530209at2759"/>
<feature type="compositionally biased region" description="Low complexity" evidence="2">
    <location>
        <begin position="660"/>
        <end position="673"/>
    </location>
</feature>
<feature type="coiled-coil region" evidence="1">
    <location>
        <begin position="322"/>
        <end position="365"/>
    </location>
</feature>
<feature type="compositionally biased region" description="Low complexity" evidence="2">
    <location>
        <begin position="519"/>
        <end position="529"/>
    </location>
</feature>
<feature type="region of interest" description="Disordered" evidence="2">
    <location>
        <begin position="99"/>
        <end position="121"/>
    </location>
</feature>
<feature type="compositionally biased region" description="Basic residues" evidence="2">
    <location>
        <begin position="689"/>
        <end position="698"/>
    </location>
</feature>
<evidence type="ECO:0000313" key="3">
    <source>
        <dbReference type="EMBL" id="POY76805.1"/>
    </source>
</evidence>
<feature type="region of interest" description="Disordered" evidence="2">
    <location>
        <begin position="1"/>
        <end position="79"/>
    </location>
</feature>
<feature type="region of interest" description="Disordered" evidence="2">
    <location>
        <begin position="143"/>
        <end position="181"/>
    </location>
</feature>
<reference evidence="3 4" key="1">
    <citation type="journal article" date="2018" name="Front. Microbiol.">
        <title>Prospects for Fungal Bioremediation of Acidic Radioactive Waste Sites: Characterization and Genome Sequence of Rhodotorula taiwanensis MD1149.</title>
        <authorList>
            <person name="Tkavc R."/>
            <person name="Matrosova V.Y."/>
            <person name="Grichenko O.E."/>
            <person name="Gostincar C."/>
            <person name="Volpe R.P."/>
            <person name="Klimenkova P."/>
            <person name="Gaidamakova E.K."/>
            <person name="Zhou C.E."/>
            <person name="Stewart B.J."/>
            <person name="Lyman M.G."/>
            <person name="Malfatti S.A."/>
            <person name="Rubinfeld B."/>
            <person name="Courtot M."/>
            <person name="Singh J."/>
            <person name="Dalgard C.L."/>
            <person name="Hamilton T."/>
            <person name="Frey K.G."/>
            <person name="Gunde-Cimerman N."/>
            <person name="Dugan L."/>
            <person name="Daly M.J."/>
        </authorList>
    </citation>
    <scope>NUCLEOTIDE SEQUENCE [LARGE SCALE GENOMIC DNA]</scope>
    <source>
        <strain evidence="3 4">MD1149</strain>
    </source>
</reference>
<evidence type="ECO:0000256" key="2">
    <source>
        <dbReference type="SAM" id="MobiDB-lite"/>
    </source>
</evidence>
<feature type="compositionally biased region" description="Acidic residues" evidence="2">
    <location>
        <begin position="593"/>
        <end position="607"/>
    </location>
</feature>
<name>A0A2S5BJ55_9BASI</name>
<feature type="compositionally biased region" description="Polar residues" evidence="2">
    <location>
        <begin position="253"/>
        <end position="277"/>
    </location>
</feature>
<sequence>MQSPSRLSEQDDLLDAFGTLESFAPSPPPKSPPSFPLQQQEQELFQIAEEPEEDQGPDEPEQDGFADLDAVFLADQPTRSSAAAQGNLVDFFGAEEAFDEGSNRTVGQRPRPSTIGRILFPAPSGGAAIGKSRLLRASLPVQSAANRDGAVPAPRRAKRLSLPVSASSTQSGAPVDNSVTPEPALLTLPLARQLQGQKARARELEEQQIAQAAVQQATAARVKELEEALEKARLEQEGWQAEAQQLAARLEASSNGASGTVPTAPTTPSGTRSTESAASDARLADLERSFALETSKRKRGKELQSKLRCELVNRRWKEKWEVELLEREERQLEIRIVELEARLVLEEYEREMEKLERAEAEDNLATQVRQVSALTASRQVLLSSFRTSEQTIASLRIELSTTRIDLDAAAGVADERVRELEAEVEQLEETKRELASVKKDVQRLEKGEKKGEAERNKDLEKERAKREKLEGEVKALKAQLKTAEAAAKVAKAAAAPLSRSSSTIKATPAHLTDSESEQATAPLPTTATPSEHNAVDESEPDVSAQSELDDDVAVAAEKEAREPAQSKSRNKPVPKPVKGVKVKAAKATKVLPDIEEPADGAVSEEEALPTPKKATSAPAHKKRKADVLGDKSTNARGSARGDDLPANDGPGLKIKKAKKTGTASSKVSALALALGGGDDDSDDDGVPSKSKKAKKSKHRGADAAADDDLPKKATKKRTLLGPRKKFDWTSETADINSMIPMDLSPIKKQPAKKTGSILGASFLSGPAGKASFF</sequence>
<accession>A0A2S5BJ55</accession>
<dbReference type="Proteomes" id="UP000237144">
    <property type="component" value="Unassembled WGS sequence"/>
</dbReference>
<comment type="caution">
    <text evidence="3">The sequence shown here is derived from an EMBL/GenBank/DDBJ whole genome shotgun (WGS) entry which is preliminary data.</text>
</comment>
<feature type="compositionally biased region" description="Pro residues" evidence="2">
    <location>
        <begin position="25"/>
        <end position="35"/>
    </location>
</feature>
<feature type="compositionally biased region" description="Acidic residues" evidence="2">
    <location>
        <begin position="49"/>
        <end position="66"/>
    </location>
</feature>
<feature type="region of interest" description="Disordered" evidence="2">
    <location>
        <begin position="440"/>
        <end position="720"/>
    </location>
</feature>
<feature type="compositionally biased region" description="Low complexity" evidence="2">
    <location>
        <begin position="476"/>
        <end position="495"/>
    </location>
</feature>
<protein>
    <submittedName>
        <fullName evidence="3">Uncharacterized protein</fullName>
    </submittedName>
</protein>
<evidence type="ECO:0000313" key="4">
    <source>
        <dbReference type="Proteomes" id="UP000237144"/>
    </source>
</evidence>
<feature type="region of interest" description="Disordered" evidence="2">
    <location>
        <begin position="245"/>
        <end position="281"/>
    </location>
</feature>
<evidence type="ECO:0000256" key="1">
    <source>
        <dbReference type="SAM" id="Coils"/>
    </source>
</evidence>
<feature type="compositionally biased region" description="Low complexity" evidence="2">
    <location>
        <begin position="36"/>
        <end position="46"/>
    </location>
</feature>
<keyword evidence="1" id="KW-0175">Coiled coil</keyword>
<keyword evidence="4" id="KW-1185">Reference proteome</keyword>